<evidence type="ECO:0000256" key="2">
    <source>
        <dbReference type="SAM" id="Phobius"/>
    </source>
</evidence>
<feature type="compositionally biased region" description="Pro residues" evidence="1">
    <location>
        <begin position="1"/>
        <end position="11"/>
    </location>
</feature>
<feature type="transmembrane region" description="Helical" evidence="2">
    <location>
        <begin position="47"/>
        <end position="68"/>
    </location>
</feature>
<organism evidence="3 4">
    <name type="scientific">Streptomyces evansiae</name>
    <dbReference type="NCBI Taxonomy" id="3075535"/>
    <lineage>
        <taxon>Bacteria</taxon>
        <taxon>Bacillati</taxon>
        <taxon>Actinomycetota</taxon>
        <taxon>Actinomycetes</taxon>
        <taxon>Kitasatosporales</taxon>
        <taxon>Streptomycetaceae</taxon>
        <taxon>Streptomyces</taxon>
    </lineage>
</organism>
<keyword evidence="4" id="KW-1185">Reference proteome</keyword>
<evidence type="ECO:0000313" key="3">
    <source>
        <dbReference type="EMBL" id="MDT0407576.1"/>
    </source>
</evidence>
<sequence length="358" mass="38730">MPYDPDPTPSPRPDDAHDAHDARGKHDAHGPHTPAIREPPPLSWPRALTHGLTSAFVLVLVLTLFMSLLGEVPFALVFFAGLVLPPALTAHHYARRPLPPSRPRGTRTAPEVLDYARAIQSLDYQPGPGSTEDDLADYQLALDVYDKSRTADSENLDDVLAEGWSALTRLHTPNAEWNHGEGDAVLRLPRPEPGTMAVLALTSPALGLVRVRTRGGRGPWARLYEAGGPVCARLPLPAREDDSVQLELRLEGAWRLAVLGAHVIRRLTPEAPRLSGWGGDVLALETPASERLAFHHTGPGPYQLRRLTPTLRPAEVLAEGMGEARLTLPAPTGFLQIQTRSGWTLDGGEGTAPGPPPR</sequence>
<evidence type="ECO:0000313" key="4">
    <source>
        <dbReference type="Proteomes" id="UP001183610"/>
    </source>
</evidence>
<keyword evidence="2" id="KW-0812">Transmembrane</keyword>
<feature type="transmembrane region" description="Helical" evidence="2">
    <location>
        <begin position="74"/>
        <end position="94"/>
    </location>
</feature>
<keyword evidence="2" id="KW-1133">Transmembrane helix</keyword>
<evidence type="ECO:0000256" key="1">
    <source>
        <dbReference type="SAM" id="MobiDB-lite"/>
    </source>
</evidence>
<dbReference type="Proteomes" id="UP001183610">
    <property type="component" value="Unassembled WGS sequence"/>
</dbReference>
<reference evidence="4" key="1">
    <citation type="submission" date="2023-07" db="EMBL/GenBank/DDBJ databases">
        <title>30 novel species of actinomycetes from the DSMZ collection.</title>
        <authorList>
            <person name="Nouioui I."/>
        </authorList>
    </citation>
    <scope>NUCLEOTIDE SEQUENCE [LARGE SCALE GENOMIC DNA]</scope>
    <source>
        <strain evidence="4">DSM 41979</strain>
    </source>
</reference>
<proteinExistence type="predicted"/>
<keyword evidence="2" id="KW-0472">Membrane</keyword>
<protein>
    <submittedName>
        <fullName evidence="3">Cell wall protein</fullName>
    </submittedName>
</protein>
<comment type="caution">
    <text evidence="3">The sequence shown here is derived from an EMBL/GenBank/DDBJ whole genome shotgun (WGS) entry which is preliminary data.</text>
</comment>
<name>A0ABU2QT07_9ACTN</name>
<dbReference type="RefSeq" id="WP_010262218.1">
    <property type="nucleotide sequence ID" value="NZ_JAVRET010000001.1"/>
</dbReference>
<gene>
    <name evidence="3" type="ORF">RM698_00720</name>
</gene>
<dbReference type="EMBL" id="JAVRET010000001">
    <property type="protein sequence ID" value="MDT0407576.1"/>
    <property type="molecule type" value="Genomic_DNA"/>
</dbReference>
<accession>A0ABU2QT07</accession>
<feature type="region of interest" description="Disordered" evidence="1">
    <location>
        <begin position="1"/>
        <end position="42"/>
    </location>
</feature>
<feature type="compositionally biased region" description="Basic and acidic residues" evidence="1">
    <location>
        <begin position="12"/>
        <end position="30"/>
    </location>
</feature>